<feature type="compositionally biased region" description="Gly residues" evidence="2">
    <location>
        <begin position="35"/>
        <end position="46"/>
    </location>
</feature>
<evidence type="ECO:0000256" key="2">
    <source>
        <dbReference type="SAM" id="MobiDB-lite"/>
    </source>
</evidence>
<keyword evidence="1" id="KW-0175">Coiled coil</keyword>
<gene>
    <name evidence="3" type="ORF">PCOR1329_LOCUS78038</name>
</gene>
<feature type="compositionally biased region" description="Low complexity" evidence="2">
    <location>
        <begin position="17"/>
        <end position="34"/>
    </location>
</feature>
<dbReference type="EMBL" id="CAUYUJ010020848">
    <property type="protein sequence ID" value="CAK0900890.1"/>
    <property type="molecule type" value="Genomic_DNA"/>
</dbReference>
<feature type="compositionally biased region" description="Basic residues" evidence="2">
    <location>
        <begin position="7"/>
        <end position="16"/>
    </location>
</feature>
<reference evidence="3" key="1">
    <citation type="submission" date="2023-10" db="EMBL/GenBank/DDBJ databases">
        <authorList>
            <person name="Chen Y."/>
            <person name="Shah S."/>
            <person name="Dougan E. K."/>
            <person name="Thang M."/>
            <person name="Chan C."/>
        </authorList>
    </citation>
    <scope>NUCLEOTIDE SEQUENCE [LARGE SCALE GENOMIC DNA]</scope>
</reference>
<evidence type="ECO:0000313" key="4">
    <source>
        <dbReference type="Proteomes" id="UP001189429"/>
    </source>
</evidence>
<accession>A0ABN9XLZ1</accession>
<feature type="compositionally biased region" description="Basic and acidic residues" evidence="2">
    <location>
        <begin position="117"/>
        <end position="127"/>
    </location>
</feature>
<feature type="coiled-coil region" evidence="1">
    <location>
        <begin position="129"/>
        <end position="177"/>
    </location>
</feature>
<proteinExistence type="predicted"/>
<feature type="region of interest" description="Disordered" evidence="2">
    <location>
        <begin position="94"/>
        <end position="127"/>
    </location>
</feature>
<evidence type="ECO:0000256" key="1">
    <source>
        <dbReference type="SAM" id="Coils"/>
    </source>
</evidence>
<organism evidence="3 4">
    <name type="scientific">Prorocentrum cordatum</name>
    <dbReference type="NCBI Taxonomy" id="2364126"/>
    <lineage>
        <taxon>Eukaryota</taxon>
        <taxon>Sar</taxon>
        <taxon>Alveolata</taxon>
        <taxon>Dinophyceae</taxon>
        <taxon>Prorocentrales</taxon>
        <taxon>Prorocentraceae</taxon>
        <taxon>Prorocentrum</taxon>
    </lineage>
</organism>
<comment type="caution">
    <text evidence="3">The sequence shown here is derived from an EMBL/GenBank/DDBJ whole genome shotgun (WGS) entry which is preliminary data.</text>
</comment>
<feature type="non-terminal residue" evidence="3">
    <location>
        <position position="234"/>
    </location>
</feature>
<feature type="non-terminal residue" evidence="3">
    <location>
        <position position="1"/>
    </location>
</feature>
<keyword evidence="4" id="KW-1185">Reference proteome</keyword>
<dbReference type="Proteomes" id="UP001189429">
    <property type="component" value="Unassembled WGS sequence"/>
</dbReference>
<name>A0ABN9XLZ1_9DINO</name>
<sequence>GCVLAGKGKRGRRKARAVAGPLAACASDSGEGSSSHGGKGKAGGGSQQASRLVELQRAIEHLGAFPSLGGHGDECVAERLAALRAKKQEAAAAQAADKEAAMSPATRLRRAANTASKVERKAAGTRRTMEAADAAVAEEEAAVQAAADQLEDTEDRRAEARERLVALEEKAAAAKATHERLQVPAGDLEAMRGLFLQLRTLPLAHLAGNFARAWELTMQRLQAVEGMFALQEPA</sequence>
<feature type="region of interest" description="Disordered" evidence="2">
    <location>
        <begin position="1"/>
        <end position="51"/>
    </location>
</feature>
<evidence type="ECO:0000313" key="3">
    <source>
        <dbReference type="EMBL" id="CAK0900890.1"/>
    </source>
</evidence>
<protein>
    <submittedName>
        <fullName evidence="3">Uncharacterized protein</fullName>
    </submittedName>
</protein>